<evidence type="ECO:0000256" key="3">
    <source>
        <dbReference type="ARBA" id="ARBA00022630"/>
    </source>
</evidence>
<dbReference type="OrthoDB" id="9785203at2"/>
<proteinExistence type="inferred from homology"/>
<comment type="caution">
    <text evidence="9">The sequence shown here is derived from an EMBL/GenBank/DDBJ whole genome shotgun (WGS) entry which is preliminary data.</text>
</comment>
<dbReference type="PANTHER" id="PTHR43884">
    <property type="entry name" value="ACYL-COA DEHYDROGENASE"/>
    <property type="match status" value="1"/>
</dbReference>
<feature type="domain" description="Acyl-CoA dehydrogenase/oxidase C-terminal" evidence="6">
    <location>
        <begin position="236"/>
        <end position="354"/>
    </location>
</feature>
<keyword evidence="4 5" id="KW-0274">FAD</keyword>
<evidence type="ECO:0000259" key="7">
    <source>
        <dbReference type="Pfam" id="PF02770"/>
    </source>
</evidence>
<dbReference type="Pfam" id="PF02771">
    <property type="entry name" value="Acyl-CoA_dh_N"/>
    <property type="match status" value="1"/>
</dbReference>
<dbReference type="STRING" id="84135.GCA_001052115_01256"/>
<dbReference type="RefSeq" id="WP_031553734.1">
    <property type="nucleotide sequence ID" value="NZ_CAKARP010000013.1"/>
</dbReference>
<accession>A0A2N6SE85</accession>
<evidence type="ECO:0000256" key="1">
    <source>
        <dbReference type="ARBA" id="ARBA00001974"/>
    </source>
</evidence>
<dbReference type="InterPro" id="IPR009100">
    <property type="entry name" value="AcylCoA_DH/oxidase_NM_dom_sf"/>
</dbReference>
<comment type="similarity">
    <text evidence="2 5">Belongs to the acyl-CoA dehydrogenase family.</text>
</comment>
<dbReference type="PANTHER" id="PTHR43884:SF12">
    <property type="entry name" value="ISOVALERYL-COA DEHYDROGENASE, MITOCHONDRIAL-RELATED"/>
    <property type="match status" value="1"/>
</dbReference>
<name>A0A2N6SE85_9BACL</name>
<dbReference type="Gene3D" id="1.10.540.10">
    <property type="entry name" value="Acyl-CoA dehydrogenase/oxidase, N-terminal domain"/>
    <property type="match status" value="1"/>
</dbReference>
<dbReference type="Gene3D" id="1.20.140.10">
    <property type="entry name" value="Butyryl-CoA Dehydrogenase, subunit A, domain 3"/>
    <property type="match status" value="1"/>
</dbReference>
<evidence type="ECO:0000256" key="5">
    <source>
        <dbReference type="RuleBase" id="RU362125"/>
    </source>
</evidence>
<dbReference type="Pfam" id="PF00441">
    <property type="entry name" value="Acyl-CoA_dh_1"/>
    <property type="match status" value="1"/>
</dbReference>
<feature type="domain" description="Acyl-CoA dehydrogenase/oxidase N-terminal" evidence="8">
    <location>
        <begin position="4"/>
        <end position="104"/>
    </location>
</feature>
<evidence type="ECO:0000259" key="8">
    <source>
        <dbReference type="Pfam" id="PF02771"/>
    </source>
</evidence>
<sequence>MTNIYKDAKEFAITSIKPYAKDADDKGEFPEFIFERIKDAGYLDLLIPKEFGGKGLTLVEHEAVCRAFSEYSASVGLCYMMHNVGLVTVLDHGSDALKKEICNEVVYNKKMLALAYSESGTGTNFMNTTEITVDFQEKFALFNGKKSMVTSGNYADYYVTLVPYKIVGETEQWLFPLHSNGLTFSTSTWNGLGMRSNVSCEMCINNLKLDYHYRIGAEGKGNEQAQSPVPFFINGLAAVYSGLSQAILDEAVTHTTNRKYPDGKSLSDIETVQLHLAEIFKNTKASVLLSRNAAESFAKEEEDAFLNIVSARAFSCDKVIENARLGMRVCGGKAYNRYGNMERFLRDSLAGQVMAPGLDFLNILTGQLISNK</sequence>
<evidence type="ECO:0000313" key="9">
    <source>
        <dbReference type="EMBL" id="PMC52231.1"/>
    </source>
</evidence>
<protein>
    <submittedName>
        <fullName evidence="9">Crotonobetainyl-CoA dehydrogenase</fullName>
    </submittedName>
</protein>
<dbReference type="EMBL" id="PNGT01000005">
    <property type="protein sequence ID" value="PMC52231.1"/>
    <property type="molecule type" value="Genomic_DNA"/>
</dbReference>
<evidence type="ECO:0000256" key="2">
    <source>
        <dbReference type="ARBA" id="ARBA00009347"/>
    </source>
</evidence>
<dbReference type="SUPFAM" id="SSF47203">
    <property type="entry name" value="Acyl-CoA dehydrogenase C-terminal domain-like"/>
    <property type="match status" value="1"/>
</dbReference>
<dbReference type="PIRSF" id="PIRSF016578">
    <property type="entry name" value="HsaA"/>
    <property type="match status" value="1"/>
</dbReference>
<dbReference type="InterPro" id="IPR046373">
    <property type="entry name" value="Acyl-CoA_Oxase/DH_mid-dom_sf"/>
</dbReference>
<comment type="cofactor">
    <cofactor evidence="1 5">
        <name>FAD</name>
        <dbReference type="ChEBI" id="CHEBI:57692"/>
    </cofactor>
</comment>
<evidence type="ECO:0000259" key="6">
    <source>
        <dbReference type="Pfam" id="PF00441"/>
    </source>
</evidence>
<dbReference type="Pfam" id="PF02770">
    <property type="entry name" value="Acyl-CoA_dh_M"/>
    <property type="match status" value="1"/>
</dbReference>
<gene>
    <name evidence="9" type="ORF">CJ218_05150</name>
</gene>
<dbReference type="SUPFAM" id="SSF56645">
    <property type="entry name" value="Acyl-CoA dehydrogenase NM domain-like"/>
    <property type="match status" value="1"/>
</dbReference>
<dbReference type="GO" id="GO:0003995">
    <property type="term" value="F:acyl-CoA dehydrogenase activity"/>
    <property type="evidence" value="ECO:0007669"/>
    <property type="project" value="TreeGrafter"/>
</dbReference>
<dbReference type="AlphaFoldDB" id="A0A2N6SE85"/>
<feature type="domain" description="Acyl-CoA oxidase/dehydrogenase middle" evidence="7">
    <location>
        <begin position="113"/>
        <end position="206"/>
    </location>
</feature>
<reference evidence="9 10" key="1">
    <citation type="submission" date="2017-09" db="EMBL/GenBank/DDBJ databases">
        <title>Bacterial strain isolated from the female urinary microbiota.</title>
        <authorList>
            <person name="Thomas-White K."/>
            <person name="Kumar N."/>
            <person name="Forster S."/>
            <person name="Putonti C."/>
            <person name="Lawley T."/>
            <person name="Wolfe A.J."/>
        </authorList>
    </citation>
    <scope>NUCLEOTIDE SEQUENCE [LARGE SCALE GENOMIC DNA]</scope>
    <source>
        <strain evidence="9 10">UMB0186</strain>
    </source>
</reference>
<dbReference type="InterPro" id="IPR006091">
    <property type="entry name" value="Acyl-CoA_Oxase/DH_mid-dom"/>
</dbReference>
<dbReference type="Proteomes" id="UP000235670">
    <property type="component" value="Unassembled WGS sequence"/>
</dbReference>
<keyword evidence="5" id="KW-0560">Oxidoreductase</keyword>
<dbReference type="InterPro" id="IPR009075">
    <property type="entry name" value="AcylCo_DH/oxidase_C"/>
</dbReference>
<organism evidence="9 10">
    <name type="scientific">Gemella sanguinis</name>
    <dbReference type="NCBI Taxonomy" id="84135"/>
    <lineage>
        <taxon>Bacteria</taxon>
        <taxon>Bacillati</taxon>
        <taxon>Bacillota</taxon>
        <taxon>Bacilli</taxon>
        <taxon>Bacillales</taxon>
        <taxon>Gemellaceae</taxon>
        <taxon>Gemella</taxon>
    </lineage>
</organism>
<dbReference type="Gene3D" id="2.40.110.10">
    <property type="entry name" value="Butyryl-CoA Dehydrogenase, subunit A, domain 2"/>
    <property type="match status" value="1"/>
</dbReference>
<dbReference type="InterPro" id="IPR013786">
    <property type="entry name" value="AcylCoA_DH/ox_N"/>
</dbReference>
<evidence type="ECO:0000256" key="4">
    <source>
        <dbReference type="ARBA" id="ARBA00022827"/>
    </source>
</evidence>
<dbReference type="InterPro" id="IPR037069">
    <property type="entry name" value="AcylCoA_DH/ox_N_sf"/>
</dbReference>
<evidence type="ECO:0000313" key="10">
    <source>
        <dbReference type="Proteomes" id="UP000235670"/>
    </source>
</evidence>
<keyword evidence="3 5" id="KW-0285">Flavoprotein</keyword>
<dbReference type="GO" id="GO:0050660">
    <property type="term" value="F:flavin adenine dinucleotide binding"/>
    <property type="evidence" value="ECO:0007669"/>
    <property type="project" value="InterPro"/>
</dbReference>
<dbReference type="InterPro" id="IPR036250">
    <property type="entry name" value="AcylCo_DH-like_C"/>
</dbReference>